<evidence type="ECO:0000256" key="8">
    <source>
        <dbReference type="SAM" id="Phobius"/>
    </source>
</evidence>
<accession>A0A194PCD7</accession>
<keyword evidence="8" id="KW-1133">Transmembrane helix</keyword>
<evidence type="ECO:0000256" key="2">
    <source>
        <dbReference type="ARBA" id="ARBA00016807"/>
    </source>
</evidence>
<dbReference type="Proteomes" id="UP000053268">
    <property type="component" value="Unassembled WGS sequence"/>
</dbReference>
<protein>
    <recommendedName>
        <fullName evidence="2">Regulatory protein zeste</fullName>
    </recommendedName>
</protein>
<keyword evidence="6" id="KW-0175">Coiled coil</keyword>
<evidence type="ECO:0000256" key="7">
    <source>
        <dbReference type="SAM" id="MobiDB-lite"/>
    </source>
</evidence>
<evidence type="ECO:0000313" key="11">
    <source>
        <dbReference type="Proteomes" id="UP000053268"/>
    </source>
</evidence>
<proteinExistence type="predicted"/>
<evidence type="ECO:0000256" key="5">
    <source>
        <dbReference type="ARBA" id="ARBA00025466"/>
    </source>
</evidence>
<evidence type="ECO:0000313" key="10">
    <source>
        <dbReference type="EMBL" id="KPI90951.1"/>
    </source>
</evidence>
<evidence type="ECO:0000256" key="6">
    <source>
        <dbReference type="SAM" id="Coils"/>
    </source>
</evidence>
<dbReference type="EMBL" id="KQ459606">
    <property type="protein sequence ID" value="KPI90951.1"/>
    <property type="molecule type" value="Genomic_DNA"/>
</dbReference>
<comment type="subunit">
    <text evidence="1">Self-associates forming complexes of several hundred monomers.</text>
</comment>
<comment type="function">
    <text evidence="5">Involved in transvection phenomena (= synapsis-dependent gene expression), where the synaptic pairing of chromosomes carrying genes with which zeste interacts influences the expression of these genes. Zeste binds to DNA and stimulates transcription from a nearby promoter.</text>
</comment>
<feature type="region of interest" description="Disordered" evidence="7">
    <location>
        <begin position="165"/>
        <end position="189"/>
    </location>
</feature>
<feature type="domain" description="Myb/SANT-like DNA-binding" evidence="9">
    <location>
        <begin position="13"/>
        <end position="89"/>
    </location>
</feature>
<feature type="transmembrane region" description="Helical" evidence="8">
    <location>
        <begin position="284"/>
        <end position="308"/>
    </location>
</feature>
<keyword evidence="11" id="KW-1185">Reference proteome</keyword>
<keyword evidence="3" id="KW-0805">Transcription regulation</keyword>
<name>A0A194PCD7_PAPXU</name>
<evidence type="ECO:0000256" key="1">
    <source>
        <dbReference type="ARBA" id="ARBA00011764"/>
    </source>
</evidence>
<reference evidence="10 11" key="1">
    <citation type="journal article" date="2015" name="Nat. Commun.">
        <title>Outbred genome sequencing and CRISPR/Cas9 gene editing in butterflies.</title>
        <authorList>
            <person name="Li X."/>
            <person name="Fan D."/>
            <person name="Zhang W."/>
            <person name="Liu G."/>
            <person name="Zhang L."/>
            <person name="Zhao L."/>
            <person name="Fang X."/>
            <person name="Chen L."/>
            <person name="Dong Y."/>
            <person name="Chen Y."/>
            <person name="Ding Y."/>
            <person name="Zhao R."/>
            <person name="Feng M."/>
            <person name="Zhu Y."/>
            <person name="Feng Y."/>
            <person name="Jiang X."/>
            <person name="Zhu D."/>
            <person name="Xiang H."/>
            <person name="Feng X."/>
            <person name="Li S."/>
            <person name="Wang J."/>
            <person name="Zhang G."/>
            <person name="Kronforst M.R."/>
            <person name="Wang W."/>
        </authorList>
    </citation>
    <scope>NUCLEOTIDE SEQUENCE [LARGE SCALE GENOMIC DNA]</scope>
    <source>
        <strain evidence="10">Ya'a_city_454_Px</strain>
        <tissue evidence="10">Whole body</tissue>
    </source>
</reference>
<sequence>MQDQQQQTKARKRVPNFTADEKALLAHLVKRRPIVQTKFTDAKTVSKKQAAWNLITQEFNSNANVHKRETLTLKRAWENMKAFTRKERANLLQTGGHPASPLQHEALLNLSDEDSSMMLPELENDFDSDSAILDSVEPNSPEPDPPRVMDPIKVEVCMEPEPIENDTSTQREDADIAGPSQDCNDQIDKGYSRTPYVNQGYRPLDYMRRESILRVRYLERKKKLELELLKVQLETEQIKQRTALIEEEMAQYYPGLVLTYFAFGVLITMLMMLASLLFLINNYWYISLTSFLITAFYFYWLTVVYSVYGLIQKGDFSFDLEDQMDDALLIVE</sequence>
<dbReference type="Pfam" id="PF13873">
    <property type="entry name" value="Myb_DNA-bind_5"/>
    <property type="match status" value="1"/>
</dbReference>
<dbReference type="PANTHER" id="PTHR21411">
    <property type="entry name" value="APONTIC"/>
    <property type="match status" value="1"/>
</dbReference>
<evidence type="ECO:0000256" key="4">
    <source>
        <dbReference type="ARBA" id="ARBA00023163"/>
    </source>
</evidence>
<dbReference type="AlphaFoldDB" id="A0A194PCD7"/>
<keyword evidence="8" id="KW-0812">Transmembrane</keyword>
<evidence type="ECO:0000259" key="9">
    <source>
        <dbReference type="Pfam" id="PF13873"/>
    </source>
</evidence>
<dbReference type="PANTHER" id="PTHR21411:SF0">
    <property type="entry name" value="REGULATORY PROTEIN ZESTE"/>
    <property type="match status" value="1"/>
</dbReference>
<feature type="transmembrane region" description="Helical" evidence="8">
    <location>
        <begin position="257"/>
        <end position="278"/>
    </location>
</feature>
<keyword evidence="4" id="KW-0804">Transcription</keyword>
<evidence type="ECO:0000256" key="3">
    <source>
        <dbReference type="ARBA" id="ARBA00023015"/>
    </source>
</evidence>
<organism evidence="10 11">
    <name type="scientific">Papilio xuthus</name>
    <name type="common">Asian swallowtail butterfly</name>
    <dbReference type="NCBI Taxonomy" id="66420"/>
    <lineage>
        <taxon>Eukaryota</taxon>
        <taxon>Metazoa</taxon>
        <taxon>Ecdysozoa</taxon>
        <taxon>Arthropoda</taxon>
        <taxon>Hexapoda</taxon>
        <taxon>Insecta</taxon>
        <taxon>Pterygota</taxon>
        <taxon>Neoptera</taxon>
        <taxon>Endopterygota</taxon>
        <taxon>Lepidoptera</taxon>
        <taxon>Glossata</taxon>
        <taxon>Ditrysia</taxon>
        <taxon>Papilionoidea</taxon>
        <taxon>Papilionidae</taxon>
        <taxon>Papilioninae</taxon>
        <taxon>Papilio</taxon>
    </lineage>
</organism>
<gene>
    <name evidence="10" type="ORF">RR46_14455</name>
</gene>
<feature type="coiled-coil region" evidence="6">
    <location>
        <begin position="214"/>
        <end position="241"/>
    </location>
</feature>
<keyword evidence="8" id="KW-0472">Membrane</keyword>
<dbReference type="InterPro" id="IPR028002">
    <property type="entry name" value="Myb_DNA-bind_5"/>
</dbReference>